<dbReference type="GO" id="GO:0005634">
    <property type="term" value="C:nucleus"/>
    <property type="evidence" value="ECO:0007669"/>
    <property type="project" value="TreeGrafter"/>
</dbReference>
<evidence type="ECO:0000259" key="3">
    <source>
        <dbReference type="PROSITE" id="PS50404"/>
    </source>
</evidence>
<comment type="similarity">
    <text evidence="1">Belongs to the GST superfamily.</text>
</comment>
<dbReference type="AlphaFoldDB" id="A0A9W4U9C6"/>
<dbReference type="Gene3D" id="3.40.30.10">
    <property type="entry name" value="Glutaredoxin"/>
    <property type="match status" value="1"/>
</dbReference>
<proteinExistence type="inferred from homology"/>
<dbReference type="SUPFAM" id="SSF52833">
    <property type="entry name" value="Thioredoxin-like"/>
    <property type="match status" value="1"/>
</dbReference>
<keyword evidence="6" id="KW-1185">Reference proteome</keyword>
<dbReference type="SFLD" id="SFLDG00358">
    <property type="entry name" value="Main_(cytGST)"/>
    <property type="match status" value="1"/>
</dbReference>
<dbReference type="SUPFAM" id="SSF47616">
    <property type="entry name" value="GST C-terminal domain-like"/>
    <property type="match status" value="1"/>
</dbReference>
<dbReference type="InterPro" id="IPR040079">
    <property type="entry name" value="Glutathione_S-Trfase"/>
</dbReference>
<dbReference type="FunFam" id="1.20.1050.10:FF:000006">
    <property type="entry name" value="Elongation factor 1 gamma"/>
    <property type="match status" value="1"/>
</dbReference>
<keyword evidence="2" id="KW-0472">Membrane</keyword>
<dbReference type="OrthoDB" id="249703at2759"/>
<dbReference type="Pfam" id="PF02798">
    <property type="entry name" value="GST_N"/>
    <property type="match status" value="1"/>
</dbReference>
<comment type="caution">
    <text evidence="5">The sequence shown here is derived from an EMBL/GenBank/DDBJ whole genome shotgun (WGS) entry which is preliminary data.</text>
</comment>
<dbReference type="PROSITE" id="PS50404">
    <property type="entry name" value="GST_NTER"/>
    <property type="match status" value="1"/>
</dbReference>
<dbReference type="InterPro" id="IPR050802">
    <property type="entry name" value="EF-GSTs"/>
</dbReference>
<dbReference type="InterPro" id="IPR036282">
    <property type="entry name" value="Glutathione-S-Trfase_C_sf"/>
</dbReference>
<evidence type="ECO:0008006" key="7">
    <source>
        <dbReference type="Google" id="ProtNLM"/>
    </source>
</evidence>
<feature type="transmembrane region" description="Helical" evidence="2">
    <location>
        <begin position="106"/>
        <end position="124"/>
    </location>
</feature>
<dbReference type="InterPro" id="IPR004045">
    <property type="entry name" value="Glutathione_S-Trfase_N"/>
</dbReference>
<dbReference type="PANTHER" id="PTHR43986:SF1">
    <property type="entry name" value="ELONGATION FACTOR 1-GAMMA"/>
    <property type="match status" value="1"/>
</dbReference>
<dbReference type="Proteomes" id="UP001152607">
    <property type="component" value="Unassembled WGS sequence"/>
</dbReference>
<feature type="domain" description="GST N-terminal" evidence="3">
    <location>
        <begin position="2"/>
        <end position="83"/>
    </location>
</feature>
<keyword evidence="2" id="KW-0812">Transmembrane</keyword>
<dbReference type="GO" id="GO:0005737">
    <property type="term" value="C:cytoplasm"/>
    <property type="evidence" value="ECO:0007669"/>
    <property type="project" value="TreeGrafter"/>
</dbReference>
<dbReference type="SFLD" id="SFLDS00019">
    <property type="entry name" value="Glutathione_Transferase_(cytos"/>
    <property type="match status" value="1"/>
</dbReference>
<name>A0A9W4U9C6_9PLEO</name>
<accession>A0A9W4U9C6</accession>
<feature type="transmembrane region" description="Helical" evidence="2">
    <location>
        <begin position="159"/>
        <end position="179"/>
    </location>
</feature>
<dbReference type="InterPro" id="IPR010987">
    <property type="entry name" value="Glutathione-S-Trfase_C-like"/>
</dbReference>
<dbReference type="CDD" id="cd03044">
    <property type="entry name" value="GST_N_EF1Bgamma"/>
    <property type="match status" value="1"/>
</dbReference>
<evidence type="ECO:0000256" key="1">
    <source>
        <dbReference type="ARBA" id="ARBA00007409"/>
    </source>
</evidence>
<organism evidence="5 6">
    <name type="scientific">Periconia digitata</name>
    <dbReference type="NCBI Taxonomy" id="1303443"/>
    <lineage>
        <taxon>Eukaryota</taxon>
        <taxon>Fungi</taxon>
        <taxon>Dikarya</taxon>
        <taxon>Ascomycota</taxon>
        <taxon>Pezizomycotina</taxon>
        <taxon>Dothideomycetes</taxon>
        <taxon>Pleosporomycetidae</taxon>
        <taxon>Pleosporales</taxon>
        <taxon>Massarineae</taxon>
        <taxon>Periconiaceae</taxon>
        <taxon>Periconia</taxon>
    </lineage>
</organism>
<reference evidence="5" key="1">
    <citation type="submission" date="2023-01" db="EMBL/GenBank/DDBJ databases">
        <authorList>
            <person name="Van Ghelder C."/>
            <person name="Rancurel C."/>
        </authorList>
    </citation>
    <scope>NUCLEOTIDE SEQUENCE</scope>
    <source>
        <strain evidence="5">CNCM I-4278</strain>
    </source>
</reference>
<dbReference type="InterPro" id="IPR036249">
    <property type="entry name" value="Thioredoxin-like_sf"/>
</dbReference>
<evidence type="ECO:0000256" key="2">
    <source>
        <dbReference type="SAM" id="Phobius"/>
    </source>
</evidence>
<dbReference type="PROSITE" id="PS50405">
    <property type="entry name" value="GST_CTER"/>
    <property type="match status" value="1"/>
</dbReference>
<dbReference type="Gene3D" id="1.20.1050.10">
    <property type="match status" value="1"/>
</dbReference>
<evidence type="ECO:0000313" key="5">
    <source>
        <dbReference type="EMBL" id="CAI6332015.1"/>
    </source>
</evidence>
<protein>
    <recommendedName>
        <fullName evidence="7">Glutathione S-transferase</fullName>
    </recommendedName>
</protein>
<feature type="domain" description="GST C-terminal" evidence="4">
    <location>
        <begin position="88"/>
        <end position="213"/>
    </location>
</feature>
<evidence type="ECO:0000313" key="6">
    <source>
        <dbReference type="Proteomes" id="UP001152607"/>
    </source>
</evidence>
<dbReference type="FunFam" id="3.40.30.10:FF:000142">
    <property type="entry name" value="Elongation factor 1 gamma"/>
    <property type="match status" value="1"/>
</dbReference>
<dbReference type="PANTHER" id="PTHR43986">
    <property type="entry name" value="ELONGATION FACTOR 1-GAMMA"/>
    <property type="match status" value="1"/>
</dbReference>
<keyword evidence="2" id="KW-1133">Transmembrane helix</keyword>
<sequence>MSLGTFYTRNPNPRSYGIIAVAKILGLEIDVKNLDYKNKDDQQKLHRLNSLDQVPVFVGSDDFVLTECIAIALYVTSHVPTTSLLGKNRKDDHKIQQWMSFANSDLLPAIGGIILPLLGLPLAVRKNTQDCLRALHADFKLLEQQLQTSKYLVGDEVTLADYFTAGTMVFGVFVFHHLLRERYPRVLEWFLGMHEIPEFKEVVGELRFMEVPVPALEEDGESLEKLVDASSPSP</sequence>
<dbReference type="Pfam" id="PF13410">
    <property type="entry name" value="GST_C_2"/>
    <property type="match status" value="1"/>
</dbReference>
<evidence type="ECO:0000259" key="4">
    <source>
        <dbReference type="PROSITE" id="PS50405"/>
    </source>
</evidence>
<dbReference type="EMBL" id="CAOQHR010000003">
    <property type="protein sequence ID" value="CAI6332015.1"/>
    <property type="molecule type" value="Genomic_DNA"/>
</dbReference>
<gene>
    <name evidence="5" type="ORF">PDIGIT_LOCUS5044</name>
</gene>